<dbReference type="InterPro" id="IPR046359">
    <property type="entry name" value="Aftin-like"/>
</dbReference>
<name>A0A3B4EKX5_PYGNA</name>
<dbReference type="RefSeq" id="XP_017560452.1">
    <property type="nucleotide sequence ID" value="XM_017704963.2"/>
</dbReference>
<dbReference type="STRING" id="42514.ENSPNAP00000035914"/>
<dbReference type="Pfam" id="PF15045">
    <property type="entry name" value="Clathrin_bdg"/>
    <property type="match status" value="1"/>
</dbReference>
<dbReference type="GO" id="GO:0030121">
    <property type="term" value="C:AP-1 adaptor complex"/>
    <property type="evidence" value="ECO:0007669"/>
    <property type="project" value="TreeGrafter"/>
</dbReference>
<dbReference type="CTD" id="100004990"/>
<dbReference type="GO" id="GO:0003341">
    <property type="term" value="P:cilium movement"/>
    <property type="evidence" value="ECO:0007669"/>
    <property type="project" value="Ensembl"/>
</dbReference>
<evidence type="ECO:0000313" key="4">
    <source>
        <dbReference type="Proteomes" id="UP001501920"/>
    </source>
</evidence>
<dbReference type="Ensembl" id="ENSPNAT00000029615.2">
    <property type="protein sequence ID" value="ENSPNAP00000035914.1"/>
    <property type="gene ID" value="ENSPNAG00000004038.2"/>
</dbReference>
<feature type="region of interest" description="Disordered" evidence="1">
    <location>
        <begin position="631"/>
        <end position="655"/>
    </location>
</feature>
<dbReference type="AlphaFoldDB" id="A0A3B4EKX5"/>
<feature type="compositionally biased region" description="Polar residues" evidence="1">
    <location>
        <begin position="184"/>
        <end position="221"/>
    </location>
</feature>
<organism evidence="3 4">
    <name type="scientific">Pygocentrus nattereri</name>
    <name type="common">Red-bellied piranha</name>
    <dbReference type="NCBI Taxonomy" id="42514"/>
    <lineage>
        <taxon>Eukaryota</taxon>
        <taxon>Metazoa</taxon>
        <taxon>Chordata</taxon>
        <taxon>Craniata</taxon>
        <taxon>Vertebrata</taxon>
        <taxon>Euteleostomi</taxon>
        <taxon>Actinopterygii</taxon>
        <taxon>Neopterygii</taxon>
        <taxon>Teleostei</taxon>
        <taxon>Ostariophysi</taxon>
        <taxon>Characiformes</taxon>
        <taxon>Characoidei</taxon>
        <taxon>Pygocentrus</taxon>
    </lineage>
</organism>
<dbReference type="OrthoDB" id="5917212at2759"/>
<feature type="region of interest" description="Disordered" evidence="1">
    <location>
        <begin position="160"/>
        <end position="283"/>
    </location>
</feature>
<keyword evidence="4" id="KW-1185">Reference proteome</keyword>
<sequence length="755" mass="80670">MEPDVVRLYSSTPPPLDEGGEEEDEDEFGEFGGYCGGGSSSFSLSEFDTPNTFSQSYAAETSPPDMYITSVQSASSSGKNATITETEKLTENPQVSLAVTGVGIGDCENGDPEASGIIINGVPPSELQDSNTVQHSLASSSVVLAIQDFKDITMDQHRDRLGTAGGGYSHSSGHSKRNRGTEQEAPTVTSFNSTETGLEFSISPNPLSADNISQGEVSETGRTVADEVQSESQDFCTNKGGKDQSISESKEMQGNEVLSGLQGPSDEETFVSFSDPPPQGGSEDFGNCTESSVGLAAKVDEVSNTQLSKDFVDHNDTTRDPAGQLQVVVPSTELGGDFNVNGTTVDLTMELVHKAEIDKVLRKGKGNSGVPRIEMDEDFGDFRDAVQGFADFSRTDSAGFADFVTALSGCSTTDDFGDADSLKDLKEEEELPEEQHEDDLNTAGTWCSELPPSDSFADFSSAPLGDLTEDVGDNWVAFGLWGECEGQQKSWAAFEEGQQSNTATAPPCDSFKSDHVLGGLSCKLQHLFQSTFPSEVTPEVTQVETLQALLELQEHKENSCNPVQGEAAALWHHLLDTHNAHGLKVQWVGSRSNRILLDCLGIRNILFAGQKKRPLIVPMFAAGLGMLEPTKDPVKPSPASPAPLTPSSPGQGRSTLCTQQVASSLSSSEDGVDPELYELTTAKLECNNTSSNVADAFNRLMETVEKTSTVARKPERDGAISKEAARVISVLPDLSFMRARVLMFPSTLTPAANQL</sequence>
<proteinExistence type="predicted"/>
<dbReference type="GO" id="GO:0032588">
    <property type="term" value="C:trans-Golgi network membrane"/>
    <property type="evidence" value="ECO:0007669"/>
    <property type="project" value="InterPro"/>
</dbReference>
<feature type="domain" description="Aftiphilin clathrin-binding box" evidence="2">
    <location>
        <begin position="569"/>
        <end position="635"/>
    </location>
</feature>
<dbReference type="Proteomes" id="UP001501920">
    <property type="component" value="Chromosome 10"/>
</dbReference>
<dbReference type="GeneTree" id="ENSGT00940000154186"/>
<dbReference type="PANTHER" id="PTHR16156">
    <property type="entry name" value="AFTIPHILIN A-RELATED"/>
    <property type="match status" value="1"/>
</dbReference>
<evidence type="ECO:0000256" key="1">
    <source>
        <dbReference type="SAM" id="MobiDB-lite"/>
    </source>
</evidence>
<feature type="compositionally biased region" description="Acidic residues" evidence="1">
    <location>
        <begin position="18"/>
        <end position="29"/>
    </location>
</feature>
<dbReference type="GeneID" id="108431664"/>
<evidence type="ECO:0000313" key="3">
    <source>
        <dbReference type="Ensembl" id="ENSPNAP00000035914.1"/>
    </source>
</evidence>
<feature type="region of interest" description="Disordered" evidence="1">
    <location>
        <begin position="1"/>
        <end position="35"/>
    </location>
</feature>
<reference evidence="3" key="2">
    <citation type="submission" date="2025-08" db="UniProtKB">
        <authorList>
            <consortium name="Ensembl"/>
        </authorList>
    </citation>
    <scope>IDENTIFICATION</scope>
</reference>
<reference evidence="3" key="3">
    <citation type="submission" date="2025-09" db="UniProtKB">
        <authorList>
            <consortium name="Ensembl"/>
        </authorList>
    </citation>
    <scope>IDENTIFICATION</scope>
</reference>
<protein>
    <recommendedName>
        <fullName evidence="2">Aftiphilin clathrin-binding box domain-containing protein</fullName>
    </recommendedName>
</protein>
<reference evidence="3 4" key="1">
    <citation type="submission" date="2020-10" db="EMBL/GenBank/DDBJ databases">
        <title>Pygocentrus nattereri (red-bellied piranha) genome, fPygNat1, primary haplotype.</title>
        <authorList>
            <person name="Myers G."/>
            <person name="Meyer A."/>
            <person name="Karagic N."/>
            <person name="Pippel M."/>
            <person name="Winkler S."/>
            <person name="Tracey A."/>
            <person name="Wood J."/>
            <person name="Formenti G."/>
            <person name="Howe K."/>
            <person name="Fedrigo O."/>
            <person name="Jarvis E.D."/>
        </authorList>
    </citation>
    <scope>NUCLEOTIDE SEQUENCE [LARGE SCALE GENOMIC DNA]</scope>
</reference>
<feature type="compositionally biased region" description="Pro residues" evidence="1">
    <location>
        <begin position="635"/>
        <end position="646"/>
    </location>
</feature>
<evidence type="ECO:0000259" key="2">
    <source>
        <dbReference type="Pfam" id="PF15045"/>
    </source>
</evidence>
<dbReference type="InterPro" id="IPR029205">
    <property type="entry name" value="Clathrin-bd"/>
</dbReference>
<accession>A0A3B4EKX5</accession>
<dbReference type="PANTHER" id="PTHR16156:SF10">
    <property type="entry name" value="AFTIPHILIN-RELATED"/>
    <property type="match status" value="1"/>
</dbReference>
<dbReference type="OMA" id="DFSCKIQ"/>
<dbReference type="GO" id="GO:0030276">
    <property type="term" value="F:clathrin binding"/>
    <property type="evidence" value="ECO:0007669"/>
    <property type="project" value="InterPro"/>
</dbReference>